<dbReference type="SUPFAM" id="SSF53335">
    <property type="entry name" value="S-adenosyl-L-methionine-dependent methyltransferases"/>
    <property type="match status" value="1"/>
</dbReference>
<evidence type="ECO:0000256" key="1">
    <source>
        <dbReference type="ARBA" id="ARBA00022723"/>
    </source>
</evidence>
<dbReference type="GO" id="GO:0003735">
    <property type="term" value="F:structural constituent of ribosome"/>
    <property type="evidence" value="ECO:0007669"/>
    <property type="project" value="TreeGrafter"/>
</dbReference>
<accession>A0A328ARB0</accession>
<dbReference type="PANTHER" id="PTHR13184:SF5">
    <property type="entry name" value="METHYLTRANSFERASE-LIKE PROTEIN 17, MITOCHONDRIAL"/>
    <property type="match status" value="1"/>
</dbReference>
<dbReference type="OrthoDB" id="9799639at2"/>
<dbReference type="PANTHER" id="PTHR13184">
    <property type="entry name" value="37S RIBOSOMAL PROTEIN S22"/>
    <property type="match status" value="1"/>
</dbReference>
<sequence length="331" mass="34940">MTPELPAPLRAAIDRELQGVSRKGLAERAQRTSAAYRAGQSSAGVIRSAEDALAYALARLPATYAACLTVFAEAERMAPQYTPRRLLDAGSGTAAASWAASAVWPLEQVTWLDSSRPFLEMAARLASEGPGALKGSERIRADLTGAADSWPKADVVCASYALAEIAAERQAAVVSGLWAACEGLLVLVEPGTPAGYARILAARQALIAQGAALLAPCPHSADCPLTGSDWCHFSVRLPRSRDHRLAKGAEVPFEDERFAYLIAARPDVAAGARSPRVLAPPRSGKPGIDLKLCTDQGLEQRFVGKRDKAGHGVARRLGWGDVWPASGPGED</sequence>
<dbReference type="InterPro" id="IPR015324">
    <property type="entry name" value="Ribosomal_Rsm22-like"/>
</dbReference>
<dbReference type="EMBL" id="QFYR01000001">
    <property type="protein sequence ID" value="RAK57177.1"/>
    <property type="molecule type" value="Genomic_DNA"/>
</dbReference>
<evidence type="ECO:0000313" key="6">
    <source>
        <dbReference type="Proteomes" id="UP000249725"/>
    </source>
</evidence>
<dbReference type="RefSeq" id="WP_111513629.1">
    <property type="nucleotide sequence ID" value="NZ_QFYR01000001.1"/>
</dbReference>
<keyword evidence="2" id="KW-0809">Transit peptide</keyword>
<keyword evidence="6" id="KW-1185">Reference proteome</keyword>
<evidence type="ECO:0000313" key="5">
    <source>
        <dbReference type="EMBL" id="RAK57177.1"/>
    </source>
</evidence>
<dbReference type="Proteomes" id="UP000249725">
    <property type="component" value="Unassembled WGS sequence"/>
</dbReference>
<dbReference type="GO" id="GO:0046872">
    <property type="term" value="F:metal ion binding"/>
    <property type="evidence" value="ECO:0007669"/>
    <property type="project" value="UniProtKB-KW"/>
</dbReference>
<proteinExistence type="predicted"/>
<dbReference type="GO" id="GO:0032259">
    <property type="term" value="P:methylation"/>
    <property type="evidence" value="ECO:0007669"/>
    <property type="project" value="UniProtKB-KW"/>
</dbReference>
<comment type="caution">
    <text evidence="5">The sequence shown here is derived from an EMBL/GenBank/DDBJ whole genome shotgun (WGS) entry which is preliminary data.</text>
</comment>
<organism evidence="5 6">
    <name type="scientific">Phenylobacterium deserti</name>
    <dbReference type="NCBI Taxonomy" id="1914756"/>
    <lineage>
        <taxon>Bacteria</taxon>
        <taxon>Pseudomonadati</taxon>
        <taxon>Pseudomonadota</taxon>
        <taxon>Alphaproteobacteria</taxon>
        <taxon>Caulobacterales</taxon>
        <taxon>Caulobacteraceae</taxon>
        <taxon>Phenylobacterium</taxon>
    </lineage>
</organism>
<protein>
    <submittedName>
        <fullName evidence="5">rRNA methyltransferase</fullName>
    </submittedName>
</protein>
<dbReference type="GO" id="GO:0006412">
    <property type="term" value="P:translation"/>
    <property type="evidence" value="ECO:0007669"/>
    <property type="project" value="InterPro"/>
</dbReference>
<name>A0A328ARB0_9CAUL</name>
<reference evidence="6" key="1">
    <citation type="submission" date="2018-05" db="EMBL/GenBank/DDBJ databases">
        <authorList>
            <person name="Li X."/>
        </authorList>
    </citation>
    <scope>NUCLEOTIDE SEQUENCE [LARGE SCALE GENOMIC DNA]</scope>
    <source>
        <strain evidence="6">YIM 73061</strain>
    </source>
</reference>
<dbReference type="GO" id="GO:0051536">
    <property type="term" value="F:iron-sulfur cluster binding"/>
    <property type="evidence" value="ECO:0007669"/>
    <property type="project" value="UniProtKB-KW"/>
</dbReference>
<keyword evidence="4" id="KW-0411">Iron-sulfur</keyword>
<keyword evidence="1" id="KW-0479">Metal-binding</keyword>
<dbReference type="GO" id="GO:0008168">
    <property type="term" value="F:methyltransferase activity"/>
    <property type="evidence" value="ECO:0007669"/>
    <property type="project" value="UniProtKB-KW"/>
</dbReference>
<evidence type="ECO:0000256" key="2">
    <source>
        <dbReference type="ARBA" id="ARBA00022946"/>
    </source>
</evidence>
<gene>
    <name evidence="5" type="ORF">DJ018_04285</name>
</gene>
<keyword evidence="3" id="KW-0408">Iron</keyword>
<dbReference type="GO" id="GO:0015935">
    <property type="term" value="C:small ribosomal subunit"/>
    <property type="evidence" value="ECO:0007669"/>
    <property type="project" value="TreeGrafter"/>
</dbReference>
<keyword evidence="5" id="KW-0808">Transferase</keyword>
<dbReference type="Pfam" id="PF09243">
    <property type="entry name" value="Rsm22"/>
    <property type="match status" value="1"/>
</dbReference>
<dbReference type="Gene3D" id="3.40.50.150">
    <property type="entry name" value="Vaccinia Virus protein VP39"/>
    <property type="match status" value="1"/>
</dbReference>
<keyword evidence="5" id="KW-0489">Methyltransferase</keyword>
<evidence type="ECO:0000256" key="3">
    <source>
        <dbReference type="ARBA" id="ARBA00023004"/>
    </source>
</evidence>
<evidence type="ECO:0000256" key="4">
    <source>
        <dbReference type="ARBA" id="ARBA00023014"/>
    </source>
</evidence>
<dbReference type="AlphaFoldDB" id="A0A328ARB0"/>
<dbReference type="InterPro" id="IPR052571">
    <property type="entry name" value="Mt_RNA_Methyltransferase"/>
</dbReference>
<dbReference type="InterPro" id="IPR029063">
    <property type="entry name" value="SAM-dependent_MTases_sf"/>
</dbReference>